<reference evidence="2 3" key="1">
    <citation type="journal article" date="2019" name="Int. J. Syst. Evol. Microbiol.">
        <title>The Global Catalogue of Microorganisms (GCM) 10K type strain sequencing project: providing services to taxonomists for standard genome sequencing and annotation.</title>
        <authorList>
            <consortium name="The Broad Institute Genomics Platform"/>
            <consortium name="The Broad Institute Genome Sequencing Center for Infectious Disease"/>
            <person name="Wu L."/>
            <person name="Ma J."/>
        </authorList>
    </citation>
    <scope>NUCLEOTIDE SEQUENCE [LARGE SCALE GENOMIC DNA]</scope>
    <source>
        <strain evidence="2 3">JCM 4395</strain>
    </source>
</reference>
<evidence type="ECO:0000256" key="1">
    <source>
        <dbReference type="SAM" id="MobiDB-lite"/>
    </source>
</evidence>
<organism evidence="2 3">
    <name type="scientific">Streptomyces longisporus</name>
    <dbReference type="NCBI Taxonomy" id="1948"/>
    <lineage>
        <taxon>Bacteria</taxon>
        <taxon>Bacillati</taxon>
        <taxon>Actinomycetota</taxon>
        <taxon>Actinomycetes</taxon>
        <taxon>Kitasatosporales</taxon>
        <taxon>Streptomycetaceae</taxon>
        <taxon>Streptomyces</taxon>
    </lineage>
</organism>
<dbReference type="EMBL" id="BAAASG010000002">
    <property type="protein sequence ID" value="GAA2473483.1"/>
    <property type="molecule type" value="Genomic_DNA"/>
</dbReference>
<protein>
    <submittedName>
        <fullName evidence="2">Uncharacterized protein</fullName>
    </submittedName>
</protein>
<accession>A0ABN3KWP8</accession>
<dbReference type="Proteomes" id="UP001501777">
    <property type="component" value="Unassembled WGS sequence"/>
</dbReference>
<comment type="caution">
    <text evidence="2">The sequence shown here is derived from an EMBL/GenBank/DDBJ whole genome shotgun (WGS) entry which is preliminary data.</text>
</comment>
<gene>
    <name evidence="2" type="ORF">GCM10010276_05500</name>
</gene>
<sequence>MAWASDPLEAGRLRLTWRPAASYGAFSGDGHAARVLDGAGGLACRCIDGPPSHMMEREPNGARGSRPRR</sequence>
<proteinExistence type="predicted"/>
<evidence type="ECO:0000313" key="3">
    <source>
        <dbReference type="Proteomes" id="UP001501777"/>
    </source>
</evidence>
<feature type="region of interest" description="Disordered" evidence="1">
    <location>
        <begin position="50"/>
        <end position="69"/>
    </location>
</feature>
<keyword evidence="3" id="KW-1185">Reference proteome</keyword>
<name>A0ABN3KWP8_STRLO</name>
<evidence type="ECO:0000313" key="2">
    <source>
        <dbReference type="EMBL" id="GAA2473483.1"/>
    </source>
</evidence>